<keyword evidence="3" id="KW-1185">Reference proteome</keyword>
<dbReference type="EMBL" id="BSST01000001">
    <property type="protein sequence ID" value="GLX77222.1"/>
    <property type="molecule type" value="Genomic_DNA"/>
</dbReference>
<dbReference type="Pfam" id="PF13649">
    <property type="entry name" value="Methyltransf_25"/>
    <property type="match status" value="1"/>
</dbReference>
<dbReference type="SUPFAM" id="SSF53335">
    <property type="entry name" value="S-adenosyl-L-methionine-dependent methyltransferases"/>
    <property type="match status" value="1"/>
</dbReference>
<name>A0ABQ6GRH8_9GAMM</name>
<evidence type="ECO:0000259" key="1">
    <source>
        <dbReference type="Pfam" id="PF13649"/>
    </source>
</evidence>
<reference evidence="2 3" key="1">
    <citation type="submission" date="2023-03" db="EMBL/GenBank/DDBJ databases">
        <title>Draft genome sequence of Thalassotalea insulae KCTC 62186T.</title>
        <authorList>
            <person name="Sawabe T."/>
        </authorList>
    </citation>
    <scope>NUCLEOTIDE SEQUENCE [LARGE SCALE GENOMIC DNA]</scope>
    <source>
        <strain evidence="2 3">KCTC 62186</strain>
    </source>
</reference>
<comment type="caution">
    <text evidence="2">The sequence shown here is derived from an EMBL/GenBank/DDBJ whole genome shotgun (WGS) entry which is preliminary data.</text>
</comment>
<dbReference type="InterPro" id="IPR041698">
    <property type="entry name" value="Methyltransf_25"/>
</dbReference>
<dbReference type="InterPro" id="IPR029063">
    <property type="entry name" value="SAM-dependent_MTases_sf"/>
</dbReference>
<feature type="domain" description="Methyltransferase" evidence="1">
    <location>
        <begin position="50"/>
        <end position="148"/>
    </location>
</feature>
<sequence length="221" mass="25344">MIDTNNVSIESLRNAYDVRSGIYDKTVAISELKYHKKALDKIQWHSHLKVLEVATGPGRVLLEIAKRTGNAVPIYGIELSKKMLDLAEKRMVKNGYENIVLKQGDCRHLPWPDNSFDILYNGYMMDLIPTDDMQDILKEMYRVLKPGGKLIMVNMSKNKGSNHSFLERLYQFLPKLLVLYIMGNCRPVLMEEPVSRAGFVNITREYHHGKHPTEIIIANKG</sequence>
<dbReference type="Proteomes" id="UP001157186">
    <property type="component" value="Unassembled WGS sequence"/>
</dbReference>
<protein>
    <submittedName>
        <fullName evidence="2">UbiE/COQ5 methyltransferase</fullName>
    </submittedName>
</protein>
<dbReference type="Gene3D" id="3.40.50.150">
    <property type="entry name" value="Vaccinia Virus protein VP39"/>
    <property type="match status" value="1"/>
</dbReference>
<dbReference type="PANTHER" id="PTHR42912:SF80">
    <property type="entry name" value="METHYLTRANSFERASE DOMAIN-CONTAINING PROTEIN"/>
    <property type="match status" value="1"/>
</dbReference>
<dbReference type="CDD" id="cd02440">
    <property type="entry name" value="AdoMet_MTases"/>
    <property type="match status" value="1"/>
</dbReference>
<accession>A0ABQ6GRH8</accession>
<dbReference type="PANTHER" id="PTHR42912">
    <property type="entry name" value="METHYLTRANSFERASE"/>
    <property type="match status" value="1"/>
</dbReference>
<evidence type="ECO:0000313" key="3">
    <source>
        <dbReference type="Proteomes" id="UP001157186"/>
    </source>
</evidence>
<keyword evidence="2" id="KW-0808">Transferase</keyword>
<dbReference type="InterPro" id="IPR050508">
    <property type="entry name" value="Methyltransf_Superfamily"/>
</dbReference>
<keyword evidence="2" id="KW-0489">Methyltransferase</keyword>
<gene>
    <name evidence="2" type="ORF">tinsulaeT_05620</name>
</gene>
<evidence type="ECO:0000313" key="2">
    <source>
        <dbReference type="EMBL" id="GLX77222.1"/>
    </source>
</evidence>
<dbReference type="GO" id="GO:0008168">
    <property type="term" value="F:methyltransferase activity"/>
    <property type="evidence" value="ECO:0007669"/>
    <property type="project" value="UniProtKB-KW"/>
</dbReference>
<organism evidence="2 3">
    <name type="scientific">Thalassotalea insulae</name>
    <dbReference type="NCBI Taxonomy" id="2056778"/>
    <lineage>
        <taxon>Bacteria</taxon>
        <taxon>Pseudomonadati</taxon>
        <taxon>Pseudomonadota</taxon>
        <taxon>Gammaproteobacteria</taxon>
        <taxon>Alteromonadales</taxon>
        <taxon>Colwelliaceae</taxon>
        <taxon>Thalassotalea</taxon>
    </lineage>
</organism>
<proteinExistence type="predicted"/>
<dbReference type="RefSeq" id="WP_284243067.1">
    <property type="nucleotide sequence ID" value="NZ_BSST01000001.1"/>
</dbReference>
<dbReference type="GO" id="GO:0032259">
    <property type="term" value="P:methylation"/>
    <property type="evidence" value="ECO:0007669"/>
    <property type="project" value="UniProtKB-KW"/>
</dbReference>